<sequence>MHIRMKSREQAGGSTWTDMKADLPSFLRAPCPQKIIEKISLDHWTFLTWMYYWILLVVIRLSLYASVVGLDGSVTGSATGQREVGLTAIQWMRPVTRWRLKSGSGRRMLGDDDWTPAAALRSRSVWRAATFTPRLRDGVATLFRFNNYFSFSCSRGRVSELVRQKLDLHQS</sequence>
<evidence type="ECO:0000313" key="2">
    <source>
        <dbReference type="EMBL" id="KRX95537.1"/>
    </source>
</evidence>
<feature type="transmembrane region" description="Helical" evidence="1">
    <location>
        <begin position="44"/>
        <end position="65"/>
    </location>
</feature>
<reference evidence="2 3" key="1">
    <citation type="submission" date="2015-01" db="EMBL/GenBank/DDBJ databases">
        <title>Evolution of Trichinella species and genotypes.</title>
        <authorList>
            <person name="Korhonen P.K."/>
            <person name="Edoardo P."/>
            <person name="Giuseppe L.R."/>
            <person name="Gasser R.B."/>
        </authorList>
    </citation>
    <scope>NUCLEOTIDE SEQUENCE [LARGE SCALE GENOMIC DNA]</scope>
    <source>
        <strain evidence="2">ISS141</strain>
    </source>
</reference>
<protein>
    <submittedName>
        <fullName evidence="2">Uncharacterized protein</fullName>
    </submittedName>
</protein>
<proteinExistence type="predicted"/>
<comment type="caution">
    <text evidence="2">The sequence shown here is derived from an EMBL/GenBank/DDBJ whole genome shotgun (WGS) entry which is preliminary data.</text>
</comment>
<dbReference type="Proteomes" id="UP000054815">
    <property type="component" value="Unassembled WGS sequence"/>
</dbReference>
<name>A0A0V0Y5D9_TRIPS</name>
<keyword evidence="1" id="KW-0812">Transmembrane</keyword>
<gene>
    <name evidence="2" type="ORF">T4E_882</name>
</gene>
<accession>A0A0V0Y5D9</accession>
<keyword evidence="1" id="KW-0472">Membrane</keyword>
<dbReference type="EMBL" id="JYDU01000055">
    <property type="protein sequence ID" value="KRX95537.1"/>
    <property type="molecule type" value="Genomic_DNA"/>
</dbReference>
<keyword evidence="1" id="KW-1133">Transmembrane helix</keyword>
<organism evidence="2 3">
    <name type="scientific">Trichinella pseudospiralis</name>
    <name type="common">Parasitic roundworm</name>
    <dbReference type="NCBI Taxonomy" id="6337"/>
    <lineage>
        <taxon>Eukaryota</taxon>
        <taxon>Metazoa</taxon>
        <taxon>Ecdysozoa</taxon>
        <taxon>Nematoda</taxon>
        <taxon>Enoplea</taxon>
        <taxon>Dorylaimia</taxon>
        <taxon>Trichinellida</taxon>
        <taxon>Trichinellidae</taxon>
        <taxon>Trichinella</taxon>
    </lineage>
</organism>
<dbReference type="AlphaFoldDB" id="A0A0V0Y5D9"/>
<evidence type="ECO:0000313" key="3">
    <source>
        <dbReference type="Proteomes" id="UP000054815"/>
    </source>
</evidence>
<evidence type="ECO:0000256" key="1">
    <source>
        <dbReference type="SAM" id="Phobius"/>
    </source>
</evidence>